<sequence length="38" mass="3878">SGGGGAIPERFDGVGRHFLAVDVDPSVGVRDVGLVRVD</sequence>
<name>A0A3A8JUL4_9BACT</name>
<organism evidence="1 2">
    <name type="scientific">Corallococcus carmarthensis</name>
    <dbReference type="NCBI Taxonomy" id="2316728"/>
    <lineage>
        <taxon>Bacteria</taxon>
        <taxon>Pseudomonadati</taxon>
        <taxon>Myxococcota</taxon>
        <taxon>Myxococcia</taxon>
        <taxon>Myxococcales</taxon>
        <taxon>Cystobacterineae</taxon>
        <taxon>Myxococcaceae</taxon>
        <taxon>Corallococcus</taxon>
    </lineage>
</organism>
<accession>A0A3A8JUL4</accession>
<evidence type="ECO:0000313" key="2">
    <source>
        <dbReference type="Proteomes" id="UP000268313"/>
    </source>
</evidence>
<feature type="non-terminal residue" evidence="1">
    <location>
        <position position="1"/>
    </location>
</feature>
<gene>
    <name evidence="1" type="ORF">D7X32_39065</name>
</gene>
<dbReference type="EMBL" id="RAWE01000260">
    <property type="protein sequence ID" value="RKG95450.1"/>
    <property type="molecule type" value="Genomic_DNA"/>
</dbReference>
<comment type="caution">
    <text evidence="1">The sequence shown here is derived from an EMBL/GenBank/DDBJ whole genome shotgun (WGS) entry which is preliminary data.</text>
</comment>
<dbReference type="AlphaFoldDB" id="A0A3A8JUL4"/>
<dbReference type="Proteomes" id="UP000268313">
    <property type="component" value="Unassembled WGS sequence"/>
</dbReference>
<reference evidence="2" key="1">
    <citation type="submission" date="2018-09" db="EMBL/GenBank/DDBJ databases">
        <authorList>
            <person name="Livingstone P.G."/>
            <person name="Whitworth D.E."/>
        </authorList>
    </citation>
    <scope>NUCLEOTIDE SEQUENCE [LARGE SCALE GENOMIC DNA]</scope>
    <source>
        <strain evidence="2">CA043D</strain>
    </source>
</reference>
<keyword evidence="2" id="KW-1185">Reference proteome</keyword>
<proteinExistence type="predicted"/>
<evidence type="ECO:0000313" key="1">
    <source>
        <dbReference type="EMBL" id="RKG95450.1"/>
    </source>
</evidence>
<protein>
    <submittedName>
        <fullName evidence="1">Metallophosphoesterase</fullName>
    </submittedName>
</protein>